<dbReference type="Pfam" id="PF02527">
    <property type="entry name" value="GidB"/>
    <property type="match status" value="1"/>
</dbReference>
<keyword evidence="3 6" id="KW-0489">Methyltransferase</keyword>
<organism evidence="6">
    <name type="scientific">uncultured Thiotrichaceae bacterium</name>
    <dbReference type="NCBI Taxonomy" id="298394"/>
    <lineage>
        <taxon>Bacteria</taxon>
        <taxon>Pseudomonadati</taxon>
        <taxon>Pseudomonadota</taxon>
        <taxon>Gammaproteobacteria</taxon>
        <taxon>Thiotrichales</taxon>
        <taxon>Thiotrichaceae</taxon>
        <taxon>environmental samples</taxon>
    </lineage>
</organism>
<keyword evidence="5" id="KW-0949">S-adenosyl-L-methionine</keyword>
<reference evidence="6" key="1">
    <citation type="submission" date="2020-01" db="EMBL/GenBank/DDBJ databases">
        <authorList>
            <person name="Meier V. D."/>
            <person name="Meier V D."/>
        </authorList>
    </citation>
    <scope>NUCLEOTIDE SEQUENCE</scope>
    <source>
        <strain evidence="6">HLG_WM_MAG_07</strain>
    </source>
</reference>
<name>A0A6S6U4S7_9GAMM</name>
<dbReference type="InterPro" id="IPR003682">
    <property type="entry name" value="rRNA_ssu_MeTfrase_G"/>
</dbReference>
<protein>
    <submittedName>
        <fullName evidence="6">rRNA small subunit 7-methylguanosine (M7G) methyltransferase GidB</fullName>
    </submittedName>
</protein>
<keyword evidence="2" id="KW-0698">rRNA processing</keyword>
<evidence type="ECO:0000256" key="1">
    <source>
        <dbReference type="ARBA" id="ARBA00022490"/>
    </source>
</evidence>
<feature type="non-terminal residue" evidence="6">
    <location>
        <position position="1"/>
    </location>
</feature>
<keyword evidence="1" id="KW-0963">Cytoplasm</keyword>
<dbReference type="Gene3D" id="3.40.50.150">
    <property type="entry name" value="Vaccinia Virus protein VP39"/>
    <property type="match status" value="1"/>
</dbReference>
<dbReference type="GO" id="GO:0005829">
    <property type="term" value="C:cytosol"/>
    <property type="evidence" value="ECO:0007669"/>
    <property type="project" value="TreeGrafter"/>
</dbReference>
<dbReference type="EMBL" id="CACVAY010000126">
    <property type="protein sequence ID" value="CAA6825267.1"/>
    <property type="molecule type" value="Genomic_DNA"/>
</dbReference>
<evidence type="ECO:0000256" key="2">
    <source>
        <dbReference type="ARBA" id="ARBA00022552"/>
    </source>
</evidence>
<dbReference type="AlphaFoldDB" id="A0A6S6U4S7"/>
<evidence type="ECO:0000313" key="6">
    <source>
        <dbReference type="EMBL" id="CAA6825267.1"/>
    </source>
</evidence>
<accession>A0A6S6U4S7</accession>
<gene>
    <name evidence="6" type="ORF">HELGO_WM23947</name>
</gene>
<dbReference type="NCBIfam" id="TIGR00138">
    <property type="entry name" value="rsmG_gidB"/>
    <property type="match status" value="1"/>
</dbReference>
<dbReference type="PANTHER" id="PTHR31760">
    <property type="entry name" value="S-ADENOSYL-L-METHIONINE-DEPENDENT METHYLTRANSFERASES SUPERFAMILY PROTEIN"/>
    <property type="match status" value="1"/>
</dbReference>
<evidence type="ECO:0000256" key="5">
    <source>
        <dbReference type="ARBA" id="ARBA00022691"/>
    </source>
</evidence>
<dbReference type="HAMAP" id="MF_00074">
    <property type="entry name" value="16SrRNA_methyltr_G"/>
    <property type="match status" value="1"/>
</dbReference>
<keyword evidence="4 6" id="KW-0808">Transferase</keyword>
<evidence type="ECO:0000256" key="4">
    <source>
        <dbReference type="ARBA" id="ARBA00022679"/>
    </source>
</evidence>
<dbReference type="SUPFAM" id="SSF53335">
    <property type="entry name" value="S-adenosyl-L-methionine-dependent methyltransferases"/>
    <property type="match status" value="1"/>
</dbReference>
<dbReference type="GO" id="GO:0070043">
    <property type="term" value="F:rRNA (guanine-N7-)-methyltransferase activity"/>
    <property type="evidence" value="ECO:0007669"/>
    <property type="project" value="TreeGrafter"/>
</dbReference>
<dbReference type="CDD" id="cd02440">
    <property type="entry name" value="AdoMet_MTases"/>
    <property type="match status" value="1"/>
</dbReference>
<evidence type="ECO:0000256" key="3">
    <source>
        <dbReference type="ARBA" id="ARBA00022603"/>
    </source>
</evidence>
<sequence>VKRCLDVGSGGGLPGIPLAILKPDTHFTLLDTNGKKTRFIQQAIIQLRLENVVVAHARVEKWSPAEPFDAIISRAFASLNDFVSLSHQHLTTDGRFYAMKGQRPSEEMKALPANMKIVAEHELHVPRLDATRYLIEIIPHE</sequence>
<dbReference type="PANTHER" id="PTHR31760:SF0">
    <property type="entry name" value="S-ADENOSYL-L-METHIONINE-DEPENDENT METHYLTRANSFERASES SUPERFAMILY PROTEIN"/>
    <property type="match status" value="1"/>
</dbReference>
<proteinExistence type="inferred from homology"/>
<dbReference type="InterPro" id="IPR029063">
    <property type="entry name" value="SAM-dependent_MTases_sf"/>
</dbReference>